<dbReference type="PANTHER" id="PTHR36440">
    <property type="entry name" value="PUTATIVE (AFU_ORTHOLOGUE AFUA_8G07350)-RELATED"/>
    <property type="match status" value="1"/>
</dbReference>
<organism evidence="2 3">
    <name type="scientific">Hamadaea flava</name>
    <dbReference type="NCBI Taxonomy" id="1742688"/>
    <lineage>
        <taxon>Bacteria</taxon>
        <taxon>Bacillati</taxon>
        <taxon>Actinomycetota</taxon>
        <taxon>Actinomycetes</taxon>
        <taxon>Micromonosporales</taxon>
        <taxon>Micromonosporaceae</taxon>
        <taxon>Hamadaea</taxon>
    </lineage>
</organism>
<dbReference type="RefSeq" id="WP_253760580.1">
    <property type="nucleotide sequence ID" value="NZ_JAMZDZ010000001.1"/>
</dbReference>
<evidence type="ECO:0000313" key="3">
    <source>
        <dbReference type="Proteomes" id="UP001595816"/>
    </source>
</evidence>
<dbReference type="PANTHER" id="PTHR36440:SF1">
    <property type="entry name" value="PUTATIVE (AFU_ORTHOLOGUE AFUA_8G07350)-RELATED"/>
    <property type="match status" value="1"/>
</dbReference>
<keyword evidence="3" id="KW-1185">Reference proteome</keyword>
<feature type="domain" description="Cupin type-2" evidence="1">
    <location>
        <begin position="46"/>
        <end position="112"/>
    </location>
</feature>
<proteinExistence type="predicted"/>
<dbReference type="InterPro" id="IPR011051">
    <property type="entry name" value="RmlC_Cupin_sf"/>
</dbReference>
<dbReference type="Gene3D" id="2.60.120.10">
    <property type="entry name" value="Jelly Rolls"/>
    <property type="match status" value="1"/>
</dbReference>
<evidence type="ECO:0000313" key="2">
    <source>
        <dbReference type="EMBL" id="MFC4136735.1"/>
    </source>
</evidence>
<name>A0ABV8M139_9ACTN</name>
<comment type="caution">
    <text evidence="2">The sequence shown here is derived from an EMBL/GenBank/DDBJ whole genome shotgun (WGS) entry which is preliminary data.</text>
</comment>
<dbReference type="InterPro" id="IPR053146">
    <property type="entry name" value="QDO-like"/>
</dbReference>
<dbReference type="Proteomes" id="UP001595816">
    <property type="component" value="Unassembled WGS sequence"/>
</dbReference>
<dbReference type="SUPFAM" id="SSF51182">
    <property type="entry name" value="RmlC-like cupins"/>
    <property type="match status" value="1"/>
</dbReference>
<dbReference type="Pfam" id="PF07883">
    <property type="entry name" value="Cupin_2"/>
    <property type="match status" value="1"/>
</dbReference>
<dbReference type="EMBL" id="JBHSAY010000033">
    <property type="protein sequence ID" value="MFC4136735.1"/>
    <property type="molecule type" value="Genomic_DNA"/>
</dbReference>
<accession>A0ABV8M139</accession>
<evidence type="ECO:0000259" key="1">
    <source>
        <dbReference type="Pfam" id="PF07883"/>
    </source>
</evidence>
<gene>
    <name evidence="2" type="ORF">ACFOZ4_39535</name>
</gene>
<reference evidence="3" key="1">
    <citation type="journal article" date="2019" name="Int. J. Syst. Evol. Microbiol.">
        <title>The Global Catalogue of Microorganisms (GCM) 10K type strain sequencing project: providing services to taxonomists for standard genome sequencing and annotation.</title>
        <authorList>
            <consortium name="The Broad Institute Genomics Platform"/>
            <consortium name="The Broad Institute Genome Sequencing Center for Infectious Disease"/>
            <person name="Wu L."/>
            <person name="Ma J."/>
        </authorList>
    </citation>
    <scope>NUCLEOTIDE SEQUENCE [LARGE SCALE GENOMIC DNA]</scope>
    <source>
        <strain evidence="3">CGMCC 4.7289</strain>
    </source>
</reference>
<dbReference type="InterPro" id="IPR013096">
    <property type="entry name" value="Cupin_2"/>
</dbReference>
<sequence>MTGQLRTLLLGAQQGQVMPSVGHVMNRFMIDGAETEGRFTLLQHLFEPNALAAPMHRHHDEDEYSFVLAGRIGAVLDGEEVIGGPGDLIFKPRGQWHTFWNAGDEPATVLEIISPGGLEDLFKSFGSLTGPPDPQHLAEMAAEFHCDIDLEATFPVIARHGLVF</sequence>
<dbReference type="InterPro" id="IPR014710">
    <property type="entry name" value="RmlC-like_jellyroll"/>
</dbReference>
<protein>
    <submittedName>
        <fullName evidence="2">Cupin domain-containing protein</fullName>
    </submittedName>
</protein>